<keyword evidence="2" id="KW-1185">Reference proteome</keyword>
<evidence type="ECO:0000313" key="1">
    <source>
        <dbReference type="EMBL" id="GGF15615.1"/>
    </source>
</evidence>
<accession>A0A917B1X5</accession>
<sequence>MEAKLVDVLQQIKENNYEIPQGQNLSELTTIMLQRIGSPDPVLRDDLIHTIFTKLIERDYYNNDQLKNILRSVLNKNYLFYRIKMSAREENAVFKRSFAVLLIPPIMKKHQQTGLLGEAEVHRVWENLKRYMEQEKDHRGYIQGKGWAHSMAHAADALDSVAACNEITRQEVIDMLPIIRSQFLIDKPYLFDEEERMVTAVLTMFKKIEPEERVEWLETLLYQRKSWNDPAEEIIINNSKHFLRALYFRNIDYPCDEGQLRQVLETILRELRKQEAY</sequence>
<dbReference type="RefSeq" id="WP_188376609.1">
    <property type="nucleotide sequence ID" value="NZ_BMEL01000001.1"/>
</dbReference>
<evidence type="ECO:0000313" key="2">
    <source>
        <dbReference type="Proteomes" id="UP000660110"/>
    </source>
</evidence>
<gene>
    <name evidence="1" type="ORF">GCM10010954_12830</name>
</gene>
<dbReference type="InterPro" id="IPR021247">
    <property type="entry name" value="DUF2785"/>
</dbReference>
<dbReference type="AlphaFoldDB" id="A0A917B1X5"/>
<comment type="caution">
    <text evidence="1">The sequence shown here is derived from an EMBL/GenBank/DDBJ whole genome shotgun (WGS) entry which is preliminary data.</text>
</comment>
<dbReference type="Proteomes" id="UP000660110">
    <property type="component" value="Unassembled WGS sequence"/>
</dbReference>
<name>A0A917B1X5_HALAA</name>
<protein>
    <submittedName>
        <fullName evidence="1">Membrane protein</fullName>
    </submittedName>
</protein>
<reference evidence="1" key="1">
    <citation type="journal article" date="2014" name="Int. J. Syst. Evol. Microbiol.">
        <title>Complete genome sequence of Corynebacterium casei LMG S-19264T (=DSM 44701T), isolated from a smear-ripened cheese.</title>
        <authorList>
            <consortium name="US DOE Joint Genome Institute (JGI-PGF)"/>
            <person name="Walter F."/>
            <person name="Albersmeier A."/>
            <person name="Kalinowski J."/>
            <person name="Ruckert C."/>
        </authorList>
    </citation>
    <scope>NUCLEOTIDE SEQUENCE</scope>
    <source>
        <strain evidence="1">CGMCC 1.12153</strain>
    </source>
</reference>
<organism evidence="1 2">
    <name type="scientific">Halobacillus andaensis</name>
    <dbReference type="NCBI Taxonomy" id="1176239"/>
    <lineage>
        <taxon>Bacteria</taxon>
        <taxon>Bacillati</taxon>
        <taxon>Bacillota</taxon>
        <taxon>Bacilli</taxon>
        <taxon>Bacillales</taxon>
        <taxon>Bacillaceae</taxon>
        <taxon>Halobacillus</taxon>
    </lineage>
</organism>
<reference evidence="1" key="2">
    <citation type="submission" date="2020-09" db="EMBL/GenBank/DDBJ databases">
        <authorList>
            <person name="Sun Q."/>
            <person name="Zhou Y."/>
        </authorList>
    </citation>
    <scope>NUCLEOTIDE SEQUENCE</scope>
    <source>
        <strain evidence="1">CGMCC 1.12153</strain>
    </source>
</reference>
<dbReference type="Pfam" id="PF10978">
    <property type="entry name" value="DUF2785"/>
    <property type="match status" value="1"/>
</dbReference>
<proteinExistence type="predicted"/>
<dbReference type="EMBL" id="BMEL01000001">
    <property type="protein sequence ID" value="GGF15615.1"/>
    <property type="molecule type" value="Genomic_DNA"/>
</dbReference>